<evidence type="ECO:0000256" key="9">
    <source>
        <dbReference type="ARBA" id="ARBA00022840"/>
    </source>
</evidence>
<dbReference type="GO" id="GO:0005739">
    <property type="term" value="C:mitochondrion"/>
    <property type="evidence" value="ECO:0007669"/>
    <property type="project" value="TreeGrafter"/>
</dbReference>
<dbReference type="HAMAP" id="MF_00165">
    <property type="entry name" value="Thymidylate_kinase"/>
    <property type="match status" value="1"/>
</dbReference>
<dbReference type="SUPFAM" id="SSF52540">
    <property type="entry name" value="P-loop containing nucleoside triphosphate hydrolases"/>
    <property type="match status" value="1"/>
</dbReference>
<evidence type="ECO:0000256" key="3">
    <source>
        <dbReference type="ARBA" id="ARBA00012980"/>
    </source>
</evidence>
<reference evidence="12" key="2">
    <citation type="submission" date="2015-08" db="UniProtKB">
        <authorList>
            <consortium name="WormBaseParasite"/>
        </authorList>
    </citation>
    <scope>IDENTIFICATION</scope>
</reference>
<dbReference type="GO" id="GO:0006227">
    <property type="term" value="P:dUDP biosynthetic process"/>
    <property type="evidence" value="ECO:0007669"/>
    <property type="project" value="TreeGrafter"/>
</dbReference>
<dbReference type="GO" id="GO:0005829">
    <property type="term" value="C:cytosol"/>
    <property type="evidence" value="ECO:0007669"/>
    <property type="project" value="TreeGrafter"/>
</dbReference>
<evidence type="ECO:0000256" key="6">
    <source>
        <dbReference type="ARBA" id="ARBA00022727"/>
    </source>
</evidence>
<evidence type="ECO:0000259" key="10">
    <source>
        <dbReference type="Pfam" id="PF02223"/>
    </source>
</evidence>
<dbReference type="AlphaFoldDB" id="A0A0K0EZ69"/>
<dbReference type="InterPro" id="IPR018094">
    <property type="entry name" value="Thymidylate_kinase"/>
</dbReference>
<dbReference type="WBParaSite" id="SVE_0182800.1">
    <property type="protein sequence ID" value="SVE_0182800.1"/>
    <property type="gene ID" value="SVE_0182800"/>
</dbReference>
<keyword evidence="5" id="KW-0808">Transferase</keyword>
<organism evidence="11 12">
    <name type="scientific">Strongyloides venezuelensis</name>
    <name type="common">Threadworm</name>
    <dbReference type="NCBI Taxonomy" id="75913"/>
    <lineage>
        <taxon>Eukaryota</taxon>
        <taxon>Metazoa</taxon>
        <taxon>Ecdysozoa</taxon>
        <taxon>Nematoda</taxon>
        <taxon>Chromadorea</taxon>
        <taxon>Rhabditida</taxon>
        <taxon>Tylenchina</taxon>
        <taxon>Panagrolaimomorpha</taxon>
        <taxon>Strongyloidoidea</taxon>
        <taxon>Strongyloididae</taxon>
        <taxon>Strongyloides</taxon>
    </lineage>
</organism>
<dbReference type="Pfam" id="PF02223">
    <property type="entry name" value="Thymidylate_kin"/>
    <property type="match status" value="1"/>
</dbReference>
<dbReference type="CDD" id="cd01672">
    <property type="entry name" value="TMPK"/>
    <property type="match status" value="1"/>
</dbReference>
<evidence type="ECO:0000313" key="12">
    <source>
        <dbReference type="WBParaSite" id="SVE_0182800.1"/>
    </source>
</evidence>
<keyword evidence="7" id="KW-0547">Nucleotide-binding</keyword>
<evidence type="ECO:0000313" key="11">
    <source>
        <dbReference type="Proteomes" id="UP000035680"/>
    </source>
</evidence>
<dbReference type="NCBIfam" id="TIGR00041">
    <property type="entry name" value="DTMP_kinase"/>
    <property type="match status" value="1"/>
</dbReference>
<keyword evidence="8" id="KW-0418">Kinase</keyword>
<dbReference type="InterPro" id="IPR027417">
    <property type="entry name" value="P-loop_NTPase"/>
</dbReference>
<dbReference type="GO" id="GO:0004550">
    <property type="term" value="F:nucleoside diphosphate kinase activity"/>
    <property type="evidence" value="ECO:0007669"/>
    <property type="project" value="TreeGrafter"/>
</dbReference>
<dbReference type="Proteomes" id="UP000035680">
    <property type="component" value="Unassembled WGS sequence"/>
</dbReference>
<comment type="similarity">
    <text evidence="2">Belongs to the thymidylate kinase family.</text>
</comment>
<protein>
    <recommendedName>
        <fullName evidence="4">Thymidylate kinase</fullName>
        <ecNumber evidence="3">2.7.4.9</ecNumber>
    </recommendedName>
</protein>
<dbReference type="GO" id="GO:0006233">
    <property type="term" value="P:dTDP biosynthetic process"/>
    <property type="evidence" value="ECO:0007669"/>
    <property type="project" value="InterPro"/>
</dbReference>
<evidence type="ECO:0000256" key="5">
    <source>
        <dbReference type="ARBA" id="ARBA00022679"/>
    </source>
</evidence>
<proteinExistence type="inferred from homology"/>
<accession>A0A0K0EZ69</accession>
<dbReference type="FunFam" id="3.40.50.300:FF:000679">
    <property type="entry name" value="Thymidylate kinase"/>
    <property type="match status" value="1"/>
</dbReference>
<dbReference type="GO" id="GO:0005524">
    <property type="term" value="F:ATP binding"/>
    <property type="evidence" value="ECO:0007669"/>
    <property type="project" value="UniProtKB-KW"/>
</dbReference>
<keyword evidence="11" id="KW-1185">Reference proteome</keyword>
<keyword evidence="9" id="KW-0067">ATP-binding</keyword>
<comment type="pathway">
    <text evidence="1">Pyrimidine metabolism; dTTP biosynthesis.</text>
</comment>
<evidence type="ECO:0000256" key="7">
    <source>
        <dbReference type="ARBA" id="ARBA00022741"/>
    </source>
</evidence>
<evidence type="ECO:0000256" key="8">
    <source>
        <dbReference type="ARBA" id="ARBA00022777"/>
    </source>
</evidence>
<dbReference type="GO" id="GO:0005634">
    <property type="term" value="C:nucleus"/>
    <property type="evidence" value="ECO:0007669"/>
    <property type="project" value="TreeGrafter"/>
</dbReference>
<name>A0A0K0EZ69_STRVS</name>
<dbReference type="EC" id="2.7.4.9" evidence="3"/>
<reference evidence="11" key="1">
    <citation type="submission" date="2014-07" db="EMBL/GenBank/DDBJ databases">
        <authorList>
            <person name="Martin A.A"/>
            <person name="De Silva N."/>
        </authorList>
    </citation>
    <scope>NUCLEOTIDE SEQUENCE</scope>
</reference>
<dbReference type="PANTHER" id="PTHR10344">
    <property type="entry name" value="THYMIDYLATE KINASE"/>
    <property type="match status" value="1"/>
</dbReference>
<evidence type="ECO:0000256" key="1">
    <source>
        <dbReference type="ARBA" id="ARBA00004992"/>
    </source>
</evidence>
<dbReference type="PANTHER" id="PTHR10344:SF1">
    <property type="entry name" value="THYMIDYLATE KINASE"/>
    <property type="match status" value="1"/>
</dbReference>
<dbReference type="STRING" id="75913.A0A0K0EZ69"/>
<sequence length="226" mass="25765">MLSKLSFRRMTGRGILIIFEGIDRSGKSTQSQRLVEYLSSKGLKTHLRRVPDRNEPLTGPAIDKFLQTATSVDQSKNTLHLLFSANRWAIIDEIKNYLDKGVNVICDRYVYSGISYSLAKGLDRKWVISPDVGLPSPDIVLFFDISPETTRARGGFGDEVFEKKVFQEIVYKEMKSLMAKNEKICKIIDADRPMDEITKDVQQIVIENLDSLKKEPLKYLTESDLL</sequence>
<dbReference type="GO" id="GO:0006235">
    <property type="term" value="P:dTTP biosynthetic process"/>
    <property type="evidence" value="ECO:0007669"/>
    <property type="project" value="TreeGrafter"/>
</dbReference>
<feature type="domain" description="Thymidylate kinase-like" evidence="10">
    <location>
        <begin position="19"/>
        <end position="200"/>
    </location>
</feature>
<keyword evidence="6" id="KW-0545">Nucleotide biosynthesis</keyword>
<dbReference type="InterPro" id="IPR039430">
    <property type="entry name" value="Thymidylate_kin-like_dom"/>
</dbReference>
<evidence type="ECO:0000256" key="4">
    <source>
        <dbReference type="ARBA" id="ARBA00017144"/>
    </source>
</evidence>
<dbReference type="GO" id="GO:0004798">
    <property type="term" value="F:dTMP kinase activity"/>
    <property type="evidence" value="ECO:0007669"/>
    <property type="project" value="UniProtKB-EC"/>
</dbReference>
<dbReference type="Gene3D" id="3.40.50.300">
    <property type="entry name" value="P-loop containing nucleotide triphosphate hydrolases"/>
    <property type="match status" value="1"/>
</dbReference>
<evidence type="ECO:0000256" key="2">
    <source>
        <dbReference type="ARBA" id="ARBA00009776"/>
    </source>
</evidence>